<proteinExistence type="predicted"/>
<gene>
    <name evidence="1" type="ORF">BDV41DRAFT_542362</name>
</gene>
<evidence type="ECO:0000313" key="2">
    <source>
        <dbReference type="Proteomes" id="UP000325433"/>
    </source>
</evidence>
<dbReference type="AlphaFoldDB" id="A0A5N6VSB6"/>
<name>A0A5N6VSB6_9EURO</name>
<dbReference type="Proteomes" id="UP000325433">
    <property type="component" value="Unassembled WGS sequence"/>
</dbReference>
<evidence type="ECO:0000313" key="1">
    <source>
        <dbReference type="EMBL" id="KAE8311433.1"/>
    </source>
</evidence>
<sequence>MHSTRCTRHIFCPPTSPKNEDAVWLPSFELGPMQSTKTNQQLEMALSSPQGYGCVQIPTQTTHLFGPPQLLSLLDPSRCSSRILSDDAALSRRKFLADSVEKNNNQGSVEGNFARPRCEVPAQRKQIGSFPRNTSLAIYLYSLPILIHFSRGNS</sequence>
<organism evidence="1 2">
    <name type="scientific">Aspergillus transmontanensis</name>
    <dbReference type="NCBI Taxonomy" id="1034304"/>
    <lineage>
        <taxon>Eukaryota</taxon>
        <taxon>Fungi</taxon>
        <taxon>Dikarya</taxon>
        <taxon>Ascomycota</taxon>
        <taxon>Pezizomycotina</taxon>
        <taxon>Eurotiomycetes</taxon>
        <taxon>Eurotiomycetidae</taxon>
        <taxon>Eurotiales</taxon>
        <taxon>Aspergillaceae</taxon>
        <taxon>Aspergillus</taxon>
        <taxon>Aspergillus subgen. Circumdati</taxon>
    </lineage>
</organism>
<reference evidence="2" key="1">
    <citation type="submission" date="2019-04" db="EMBL/GenBank/DDBJ databases">
        <title>Friends and foes A comparative genomics studyof 23 Aspergillus species from section Flavi.</title>
        <authorList>
            <consortium name="DOE Joint Genome Institute"/>
            <person name="Kjaerbolling I."/>
            <person name="Vesth T."/>
            <person name="Frisvad J.C."/>
            <person name="Nybo J.L."/>
            <person name="Theobald S."/>
            <person name="Kildgaard S."/>
            <person name="Isbrandt T."/>
            <person name="Kuo A."/>
            <person name="Sato A."/>
            <person name="Lyhne E.K."/>
            <person name="Kogle M.E."/>
            <person name="Wiebenga A."/>
            <person name="Kun R.S."/>
            <person name="Lubbers R.J."/>
            <person name="Makela M.R."/>
            <person name="Barry K."/>
            <person name="Chovatia M."/>
            <person name="Clum A."/>
            <person name="Daum C."/>
            <person name="Haridas S."/>
            <person name="He G."/>
            <person name="LaButti K."/>
            <person name="Lipzen A."/>
            <person name="Mondo S."/>
            <person name="Riley R."/>
            <person name="Salamov A."/>
            <person name="Simmons B.A."/>
            <person name="Magnuson J.K."/>
            <person name="Henrissat B."/>
            <person name="Mortensen U.H."/>
            <person name="Larsen T.O."/>
            <person name="Devries R.P."/>
            <person name="Grigoriev I.V."/>
            <person name="Machida M."/>
            <person name="Baker S.E."/>
            <person name="Andersen M.R."/>
        </authorList>
    </citation>
    <scope>NUCLEOTIDE SEQUENCE [LARGE SCALE GENOMIC DNA]</scope>
    <source>
        <strain evidence="2">CBS 130015</strain>
    </source>
</reference>
<keyword evidence="2" id="KW-1185">Reference proteome</keyword>
<accession>A0A5N6VSB6</accession>
<dbReference type="EMBL" id="ML738343">
    <property type="protein sequence ID" value="KAE8311433.1"/>
    <property type="molecule type" value="Genomic_DNA"/>
</dbReference>
<protein>
    <submittedName>
        <fullName evidence="1">Uncharacterized protein</fullName>
    </submittedName>
</protein>